<proteinExistence type="predicted"/>
<evidence type="ECO:0000313" key="1">
    <source>
        <dbReference type="EMBL" id="KAB2933030.1"/>
    </source>
</evidence>
<comment type="caution">
    <text evidence="1">The sequence shown here is derived from an EMBL/GenBank/DDBJ whole genome shotgun (WGS) entry which is preliminary data.</text>
</comment>
<sequence>MRAFIHHTVRASLLSLLLVATTGCITNSLLKSMIRQNLSQNGTFPNWIGIHKNPKVGDFAEHQALDGSVIRYEILSQKGPYYEISQRHVNASGSASVLLELSFNLIVDKNGNVQEGYVVDLTSGERDRIRIAGPGENGYVSNVEVVTNRRLLPESVVTPAGEFAISEFRVYEYYLYQNGVLVKGTQTQLIHPDVKFQIVRLRAGASTEFPAVTVVRTIASFAPGDPVQKRVIDFLLGKLEKQEYTNGSDLIRQN</sequence>
<organism evidence="1 2">
    <name type="scientific">Leptonema illini</name>
    <dbReference type="NCBI Taxonomy" id="183"/>
    <lineage>
        <taxon>Bacteria</taxon>
        <taxon>Pseudomonadati</taxon>
        <taxon>Spirochaetota</taxon>
        <taxon>Spirochaetia</taxon>
        <taxon>Leptospirales</taxon>
        <taxon>Leptospiraceae</taxon>
        <taxon>Leptonema</taxon>
    </lineage>
</organism>
<dbReference type="AlphaFoldDB" id="A0A833LYS0"/>
<name>A0A833LYS0_9LEPT</name>
<reference evidence="1 2" key="1">
    <citation type="submission" date="2019-10" db="EMBL/GenBank/DDBJ databases">
        <title>Extracellular Electron Transfer in a Candidatus Methanoperedens spp. Enrichment Culture.</title>
        <authorList>
            <person name="Berger S."/>
            <person name="Rangel Shaw D."/>
            <person name="Berben T."/>
            <person name="In 'T Zandt M."/>
            <person name="Frank J."/>
            <person name="Reimann J."/>
            <person name="Jetten M.S.M."/>
            <person name="Welte C.U."/>
        </authorList>
    </citation>
    <scope>NUCLEOTIDE SEQUENCE [LARGE SCALE GENOMIC DNA]</scope>
    <source>
        <strain evidence="1">SB12</strain>
    </source>
</reference>
<accession>A0A833LYS0</accession>
<dbReference type="EMBL" id="WBUI01000007">
    <property type="protein sequence ID" value="KAB2933030.1"/>
    <property type="molecule type" value="Genomic_DNA"/>
</dbReference>
<protein>
    <recommendedName>
        <fullName evidence="3">Lipoprotein</fullName>
    </recommendedName>
</protein>
<evidence type="ECO:0008006" key="3">
    <source>
        <dbReference type="Google" id="ProtNLM"/>
    </source>
</evidence>
<dbReference type="Proteomes" id="UP000460298">
    <property type="component" value="Unassembled WGS sequence"/>
</dbReference>
<dbReference type="PROSITE" id="PS51257">
    <property type="entry name" value="PROKAR_LIPOPROTEIN"/>
    <property type="match status" value="1"/>
</dbReference>
<gene>
    <name evidence="1" type="ORF">F9K24_09185</name>
</gene>
<evidence type="ECO:0000313" key="2">
    <source>
        <dbReference type="Proteomes" id="UP000460298"/>
    </source>
</evidence>